<evidence type="ECO:0008006" key="4">
    <source>
        <dbReference type="Google" id="ProtNLM"/>
    </source>
</evidence>
<name>A0A085WAL7_9BACT</name>
<feature type="signal peptide" evidence="1">
    <location>
        <begin position="1"/>
        <end position="18"/>
    </location>
</feature>
<reference evidence="2 3" key="1">
    <citation type="submission" date="2014-04" db="EMBL/GenBank/DDBJ databases">
        <title>Genome assembly of Hyalangium minutum DSM 14724.</title>
        <authorList>
            <person name="Sharma G."/>
            <person name="Subramanian S."/>
        </authorList>
    </citation>
    <scope>NUCLEOTIDE SEQUENCE [LARGE SCALE GENOMIC DNA]</scope>
    <source>
        <strain evidence="2 3">DSM 14724</strain>
    </source>
</reference>
<evidence type="ECO:0000256" key="1">
    <source>
        <dbReference type="SAM" id="SignalP"/>
    </source>
</evidence>
<protein>
    <recommendedName>
        <fullName evidence="4">Big-1 domain-containing protein</fullName>
    </recommendedName>
</protein>
<dbReference type="RefSeq" id="WP_044193681.1">
    <property type="nucleotide sequence ID" value="NZ_JMCB01000013.1"/>
</dbReference>
<accession>A0A085WAL7</accession>
<dbReference type="STRING" id="394096.DB31_1748"/>
<proteinExistence type="predicted"/>
<dbReference type="SUPFAM" id="SSF49373">
    <property type="entry name" value="Invasin/intimin cell-adhesion fragments"/>
    <property type="match status" value="1"/>
</dbReference>
<organism evidence="2 3">
    <name type="scientific">Hyalangium minutum</name>
    <dbReference type="NCBI Taxonomy" id="394096"/>
    <lineage>
        <taxon>Bacteria</taxon>
        <taxon>Pseudomonadati</taxon>
        <taxon>Myxococcota</taxon>
        <taxon>Myxococcia</taxon>
        <taxon>Myxococcales</taxon>
        <taxon>Cystobacterineae</taxon>
        <taxon>Archangiaceae</taxon>
        <taxon>Hyalangium</taxon>
    </lineage>
</organism>
<sequence length="515" mass="55278">MRLGLASCVVLASALLVACEPPPPATLEFVDQSPASPRLGEITTLRFRAIDSRGNPQAGTTVTFKLQSEVPGVTLNPTEGSTNVGDGIVSTQLVANGRVASVVVIATAGDKTAVSPAVAFAGAGANGKQFTFQCGEIAGTASGGIHGIGAYDETRYLIAGVKLRCTAHVADRNGDGIAGAQVSFITEAGTLGPSSSSVSDVVGNAEVLYKTSYPLPVETDPGTFTWNPPNDATHTGDYIAPLWMHPFYWTANPIRDYGSLINPMEPRPEPFRDDPIRPNRRNNPRDNLVAMIAITTGEEGYDDKNNNGQFDEGEFDPKFDLTEPFVDNNDDGTWQDTERFVDTNGNGKWDGKNGKYDASTLIWVQERILWTGWPHPLDRDETALNRSPIVRQLKPPVGTTLILEHFTHEEAVFLLTDPWFNRVAQNEDGDGCSGGAIGPVTVDSLTQGIAFTYPSFSIERFVLRDQHDPASVPPTPAYAAPGIKFEVAAGCKYTASPEDGHVVLLSSPTITGRVF</sequence>
<dbReference type="Proteomes" id="UP000028725">
    <property type="component" value="Unassembled WGS sequence"/>
</dbReference>
<keyword evidence="1" id="KW-0732">Signal</keyword>
<dbReference type="AlphaFoldDB" id="A0A085WAL7"/>
<evidence type="ECO:0000313" key="3">
    <source>
        <dbReference type="Proteomes" id="UP000028725"/>
    </source>
</evidence>
<dbReference type="Gene3D" id="2.60.40.10">
    <property type="entry name" value="Immunoglobulins"/>
    <property type="match status" value="1"/>
</dbReference>
<dbReference type="PATRIC" id="fig|394096.3.peg.6084"/>
<dbReference type="PROSITE" id="PS51257">
    <property type="entry name" value="PROKAR_LIPOPROTEIN"/>
    <property type="match status" value="1"/>
</dbReference>
<dbReference type="EMBL" id="JMCB01000013">
    <property type="protein sequence ID" value="KFE64730.1"/>
    <property type="molecule type" value="Genomic_DNA"/>
</dbReference>
<dbReference type="InterPro" id="IPR013783">
    <property type="entry name" value="Ig-like_fold"/>
</dbReference>
<dbReference type="OrthoDB" id="5522233at2"/>
<keyword evidence="3" id="KW-1185">Reference proteome</keyword>
<feature type="chain" id="PRO_5001799531" description="Big-1 domain-containing protein" evidence="1">
    <location>
        <begin position="19"/>
        <end position="515"/>
    </location>
</feature>
<dbReference type="InterPro" id="IPR008964">
    <property type="entry name" value="Invasin/intimin_cell_adhesion"/>
</dbReference>
<gene>
    <name evidence="2" type="ORF">DB31_1748</name>
</gene>
<evidence type="ECO:0000313" key="2">
    <source>
        <dbReference type="EMBL" id="KFE64730.1"/>
    </source>
</evidence>
<comment type="caution">
    <text evidence="2">The sequence shown here is derived from an EMBL/GenBank/DDBJ whole genome shotgun (WGS) entry which is preliminary data.</text>
</comment>